<feature type="compositionally biased region" description="Low complexity" evidence="1">
    <location>
        <begin position="190"/>
        <end position="199"/>
    </location>
</feature>
<dbReference type="Gene3D" id="2.60.120.620">
    <property type="entry name" value="q2cbj1_9rhob like domain"/>
    <property type="match status" value="1"/>
</dbReference>
<dbReference type="SUPFAM" id="SSF51197">
    <property type="entry name" value="Clavaminate synthase-like"/>
    <property type="match status" value="1"/>
</dbReference>
<feature type="region of interest" description="Disordered" evidence="1">
    <location>
        <begin position="188"/>
        <end position="261"/>
    </location>
</feature>
<feature type="region of interest" description="Disordered" evidence="1">
    <location>
        <begin position="88"/>
        <end position="126"/>
    </location>
</feature>
<feature type="compositionally biased region" description="Low complexity" evidence="1">
    <location>
        <begin position="101"/>
        <end position="123"/>
    </location>
</feature>
<accession>A0A813G4D7</accession>
<comment type="caution">
    <text evidence="2">The sequence shown here is derived from an EMBL/GenBank/DDBJ whole genome shotgun (WGS) entry which is preliminary data.</text>
</comment>
<proteinExistence type="predicted"/>
<name>A0A813G4D7_POLGL</name>
<evidence type="ECO:0000313" key="2">
    <source>
        <dbReference type="EMBL" id="CAE8621023.1"/>
    </source>
</evidence>
<dbReference type="PANTHER" id="PTHR16148">
    <property type="entry name" value="NF-KAPPA-B-REPRESSING FACTOR-RELATED"/>
    <property type="match status" value="1"/>
</dbReference>
<dbReference type="EMBL" id="CAJNNV010027631">
    <property type="protein sequence ID" value="CAE8621023.1"/>
    <property type="molecule type" value="Genomic_DNA"/>
</dbReference>
<reference evidence="2" key="1">
    <citation type="submission" date="2021-02" db="EMBL/GenBank/DDBJ databases">
        <authorList>
            <person name="Dougan E. K."/>
            <person name="Rhodes N."/>
            <person name="Thang M."/>
            <person name="Chan C."/>
        </authorList>
    </citation>
    <scope>NUCLEOTIDE SEQUENCE</scope>
</reference>
<keyword evidence="3" id="KW-1185">Reference proteome</keyword>
<feature type="non-terminal residue" evidence="2">
    <location>
        <position position="1"/>
    </location>
</feature>
<dbReference type="PANTHER" id="PTHR16148:SF14">
    <property type="entry name" value="MYND-TYPE DOMAIN-CONTAINING PROTEIN"/>
    <property type="match status" value="1"/>
</dbReference>
<evidence type="ECO:0000256" key="1">
    <source>
        <dbReference type="SAM" id="MobiDB-lite"/>
    </source>
</evidence>
<feature type="region of interest" description="Disordered" evidence="1">
    <location>
        <begin position="307"/>
        <end position="331"/>
    </location>
</feature>
<protein>
    <submittedName>
        <fullName evidence="2">Uncharacterized protein</fullName>
    </submittedName>
</protein>
<gene>
    <name evidence="2" type="ORF">PGLA1383_LOCUS38553</name>
</gene>
<dbReference type="AlphaFoldDB" id="A0A813G4D7"/>
<organism evidence="2 3">
    <name type="scientific">Polarella glacialis</name>
    <name type="common">Dinoflagellate</name>
    <dbReference type="NCBI Taxonomy" id="89957"/>
    <lineage>
        <taxon>Eukaryota</taxon>
        <taxon>Sar</taxon>
        <taxon>Alveolata</taxon>
        <taxon>Dinophyceae</taxon>
        <taxon>Suessiales</taxon>
        <taxon>Suessiaceae</taxon>
        <taxon>Polarella</taxon>
    </lineage>
</organism>
<dbReference type="Proteomes" id="UP000654075">
    <property type="component" value="Unassembled WGS sequence"/>
</dbReference>
<sequence>LGHMLTALGRWQEAELAFGASSVHPASASATLAANITRFQATLMQGLMQELLGQTSKAQFSYAKGLSQLPFPLAHREVRQMLGELAGDSNASGEELSTEPNNHTNNSNKTTTNSNSNNTSNSSCKRDELPCWDALQRRRAAKWPEENLCEGVDDSVLAEPCAVFDLRRWLIFARLAAAQRGIQRAHREQAQQQVQTATAPSLWQDAAKASNDDKNKNNNNKNDNNKKKKNNNNNNDNNDDNNKDKDKNNNNNNNDKNDRYPWERCFQSKLQEEVSVAVSDFTIVPGQEAQAKQLLATWGVVRRLPGRRQSLGGSSQEMESEEGQGPEYDGPPDPAPLIAHLLRSSAGDGPQASQYVHMARNRHHMRLRPGHSAPITTALAWLATLAQEMLPFGAGGSSGIVVEMGAFVTNPGAKPQRWHADFQHPGCRYCAGASHCGSGDGDTDAPTKTACGPCLESVASPAPGDAAMPVYSCQLLLATESDRAGRSGSTTGGLEVMPGTHELAGGWMAPLASGRSSPPDPQFSLSGPPGTVFCYDGTLRHRGGGYPDISGPGNTTANHQLGTSGRLEVNFSSRVVVYLSAAGPGAPVLPGTAMSPELVGLRLAELAELSENSLAGRAATPSAGSLGRRVEL</sequence>
<evidence type="ECO:0000313" key="3">
    <source>
        <dbReference type="Proteomes" id="UP000654075"/>
    </source>
</evidence>